<feature type="transmembrane region" description="Helical" evidence="1">
    <location>
        <begin position="67"/>
        <end position="84"/>
    </location>
</feature>
<dbReference type="GeneID" id="87106789"/>
<dbReference type="HOGENOM" id="CLU_1473369_0_0_0"/>
<evidence type="ECO:0000256" key="1">
    <source>
        <dbReference type="SAM" id="Phobius"/>
    </source>
</evidence>
<protein>
    <recommendedName>
        <fullName evidence="4">Intracellular septation protein A</fullName>
    </recommendedName>
</protein>
<keyword evidence="1" id="KW-0812">Transmembrane</keyword>
<dbReference type="Proteomes" id="UP000002881">
    <property type="component" value="Chromosome"/>
</dbReference>
<evidence type="ECO:0008006" key="4">
    <source>
        <dbReference type="Google" id="ProtNLM"/>
    </source>
</evidence>
<proteinExistence type="predicted"/>
<keyword evidence="1" id="KW-0472">Membrane</keyword>
<evidence type="ECO:0000313" key="2">
    <source>
        <dbReference type="EMBL" id="AFK06663.1"/>
    </source>
</evidence>
<dbReference type="KEGG" id="mpg:Theba_0957"/>
<dbReference type="STRING" id="660470.Theba_0957"/>
<accession>I2F410</accession>
<sequence precursor="true">MLISETLHVLFSVIIITLLATVLSVASVFAFQRQIRKPTFFLLFMNVAFASGVIFLANIVFARNDRLLNVAIFFIAYLYVYGSLGKHTSRYDDTFRMLFLSMGYTRQEFFKNYLLLQGKWKLVDCVFTFSAIATAIKLMSVHFKYFYPGEWLQIMLLFMVICMVVGISRWFGDNSVNKLSKEE</sequence>
<feature type="transmembrane region" description="Helical" evidence="1">
    <location>
        <begin position="6"/>
        <end position="31"/>
    </location>
</feature>
<evidence type="ECO:0000313" key="3">
    <source>
        <dbReference type="Proteomes" id="UP000002881"/>
    </source>
</evidence>
<name>I2F410_9BACT</name>
<feature type="transmembrane region" description="Helical" evidence="1">
    <location>
        <begin position="40"/>
        <end position="61"/>
    </location>
</feature>
<feature type="transmembrane region" description="Helical" evidence="1">
    <location>
        <begin position="151"/>
        <end position="171"/>
    </location>
</feature>
<dbReference type="EMBL" id="CP003532">
    <property type="protein sequence ID" value="AFK06663.1"/>
    <property type="molecule type" value="Genomic_DNA"/>
</dbReference>
<reference evidence="2 3" key="1">
    <citation type="journal article" date="2012" name="Genome Biol. Evol.">
        <title>Genome Sequence of the Mesophilic Thermotogales Bacterium Mesotoga prima MesG1.Ag.4.2 Reveals the Largest Thermotogales Genome To Date.</title>
        <authorList>
            <person name="Zhaxybayeva O."/>
            <person name="Swithers K.S."/>
            <person name="Foght J."/>
            <person name="Green A.G."/>
            <person name="Bruce D."/>
            <person name="Detter C."/>
            <person name="Han S."/>
            <person name="Teshima H."/>
            <person name="Han J."/>
            <person name="Woyke T."/>
            <person name="Pitluck S."/>
            <person name="Nolan M."/>
            <person name="Ivanova N."/>
            <person name="Pati A."/>
            <person name="Land M.L."/>
            <person name="Dlutek M."/>
            <person name="Doolittle W.F."/>
            <person name="Noll K.M."/>
            <person name="Nesbo C.L."/>
        </authorList>
    </citation>
    <scope>NUCLEOTIDE SEQUENCE [LARGE SCALE GENOMIC DNA]</scope>
    <source>
        <strain evidence="3">mesG1.Ag.4.2</strain>
    </source>
</reference>
<keyword evidence="3" id="KW-1185">Reference proteome</keyword>
<organism evidence="2 3">
    <name type="scientific">Mesotoga prima MesG1.Ag.4.2</name>
    <dbReference type="NCBI Taxonomy" id="660470"/>
    <lineage>
        <taxon>Bacteria</taxon>
        <taxon>Thermotogati</taxon>
        <taxon>Thermotogota</taxon>
        <taxon>Thermotogae</taxon>
        <taxon>Kosmotogales</taxon>
        <taxon>Kosmotogaceae</taxon>
        <taxon>Mesotoga</taxon>
    </lineage>
</organism>
<dbReference type="eggNOG" id="ENOG50346FG">
    <property type="taxonomic scope" value="Bacteria"/>
</dbReference>
<dbReference type="RefSeq" id="WP_014730684.1">
    <property type="nucleotide sequence ID" value="NC_017934.1"/>
</dbReference>
<gene>
    <name evidence="2" type="ORF">Theba_0957</name>
</gene>
<keyword evidence="1" id="KW-1133">Transmembrane helix</keyword>
<dbReference type="AlphaFoldDB" id="I2F410"/>